<accession>A0A4Q4T8E1</accession>
<dbReference type="OrthoDB" id="3006326at2759"/>
<sequence length="143" mass="15303">MLLGKIVAIFAIMTAVYVSAQTADFQVVVEKGTPISEVSGTELEAAKRVLAFLKGKIGGDGIQTLLADEIAAANTYWHQLLANSTGRWTAVEAQAKAVVDPCVLNSQSFLSWMETAGNGYPSDLIAGHPEIYFEEEPSNVIQS</sequence>
<keyword evidence="3" id="KW-1185">Reference proteome</keyword>
<keyword evidence="1" id="KW-0732">Signal</keyword>
<gene>
    <name evidence="2" type="ORF">DL764_006363</name>
</gene>
<feature type="chain" id="PRO_5020426717" evidence="1">
    <location>
        <begin position="21"/>
        <end position="143"/>
    </location>
</feature>
<reference evidence="2 3" key="1">
    <citation type="submission" date="2018-06" db="EMBL/GenBank/DDBJ databases">
        <title>Complete Genomes of Monosporascus.</title>
        <authorList>
            <person name="Robinson A.J."/>
            <person name="Natvig D.O."/>
        </authorList>
    </citation>
    <scope>NUCLEOTIDE SEQUENCE [LARGE SCALE GENOMIC DNA]</scope>
    <source>
        <strain evidence="2 3">CBS 110550</strain>
    </source>
</reference>
<organism evidence="2 3">
    <name type="scientific">Monosporascus ibericus</name>
    <dbReference type="NCBI Taxonomy" id="155417"/>
    <lineage>
        <taxon>Eukaryota</taxon>
        <taxon>Fungi</taxon>
        <taxon>Dikarya</taxon>
        <taxon>Ascomycota</taxon>
        <taxon>Pezizomycotina</taxon>
        <taxon>Sordariomycetes</taxon>
        <taxon>Xylariomycetidae</taxon>
        <taxon>Xylariales</taxon>
        <taxon>Xylariales incertae sedis</taxon>
        <taxon>Monosporascus</taxon>
    </lineage>
</organism>
<evidence type="ECO:0000313" key="3">
    <source>
        <dbReference type="Proteomes" id="UP000293360"/>
    </source>
</evidence>
<dbReference type="AlphaFoldDB" id="A0A4Q4T8E1"/>
<name>A0A4Q4T8E1_9PEZI</name>
<protein>
    <submittedName>
        <fullName evidence="2">Uncharacterized protein</fullName>
    </submittedName>
</protein>
<evidence type="ECO:0000256" key="1">
    <source>
        <dbReference type="SAM" id="SignalP"/>
    </source>
</evidence>
<dbReference type="EMBL" id="QJNU01000374">
    <property type="protein sequence ID" value="RYP00917.1"/>
    <property type="molecule type" value="Genomic_DNA"/>
</dbReference>
<proteinExistence type="predicted"/>
<feature type="signal peptide" evidence="1">
    <location>
        <begin position="1"/>
        <end position="20"/>
    </location>
</feature>
<evidence type="ECO:0000313" key="2">
    <source>
        <dbReference type="EMBL" id="RYP00917.1"/>
    </source>
</evidence>
<dbReference type="Proteomes" id="UP000293360">
    <property type="component" value="Unassembled WGS sequence"/>
</dbReference>
<comment type="caution">
    <text evidence="2">The sequence shown here is derived from an EMBL/GenBank/DDBJ whole genome shotgun (WGS) entry which is preliminary data.</text>
</comment>